<dbReference type="PANTHER" id="PTHR43130">
    <property type="entry name" value="ARAC-FAMILY TRANSCRIPTIONAL REGULATOR"/>
    <property type="match status" value="1"/>
</dbReference>
<dbReference type="InterPro" id="IPR052158">
    <property type="entry name" value="INH-QAR"/>
</dbReference>
<gene>
    <name evidence="2" type="ORF">A8L45_19750</name>
</gene>
<dbReference type="AlphaFoldDB" id="A0A1C3EBP5"/>
<dbReference type="Proteomes" id="UP000094936">
    <property type="component" value="Unassembled WGS sequence"/>
</dbReference>
<organism evidence="2 3">
    <name type="scientific">Veronia pacifica</name>
    <dbReference type="NCBI Taxonomy" id="1080227"/>
    <lineage>
        <taxon>Bacteria</taxon>
        <taxon>Pseudomonadati</taxon>
        <taxon>Pseudomonadota</taxon>
        <taxon>Gammaproteobacteria</taxon>
        <taxon>Vibrionales</taxon>
        <taxon>Vibrionaceae</taxon>
        <taxon>Veronia</taxon>
    </lineage>
</organism>
<protein>
    <submittedName>
        <fullName evidence="2">Thiamine biosynthesis protein ThiJ</fullName>
    </submittedName>
</protein>
<comment type="caution">
    <text evidence="2">The sequence shown here is derived from an EMBL/GenBank/DDBJ whole genome shotgun (WGS) entry which is preliminary data.</text>
</comment>
<dbReference type="Pfam" id="PF01965">
    <property type="entry name" value="DJ-1_PfpI"/>
    <property type="match status" value="1"/>
</dbReference>
<dbReference type="CDD" id="cd03139">
    <property type="entry name" value="GATase1_PfpI_2"/>
    <property type="match status" value="1"/>
</dbReference>
<proteinExistence type="predicted"/>
<dbReference type="STRING" id="1080227.A8L45_19750"/>
<sequence>MNIDPNKLSIGIFLYPNMTMLDAYGPLQVLAVSRQFNVFTFAKHAKPLPSDAHVDLLPHYGFADCPNIDVLIVPGSANPIEQIKDVEVISRLREIGDKAKYVTSVCTGSLILAETGLLDGYQTAVHWAYADALKKYPKVTHVNQRVVKDRNRISGGGVTSGLDFAFTLVAEFAGKGRAQALELLLEYDPQPPFNTGNHNTTPKALKAAVQSKVYEIGKGLF</sequence>
<dbReference type="PANTHER" id="PTHR43130:SF2">
    <property type="entry name" value="DJ-1_PFPI DOMAIN-CONTAINING PROTEIN"/>
    <property type="match status" value="1"/>
</dbReference>
<keyword evidence="3" id="KW-1185">Reference proteome</keyword>
<evidence type="ECO:0000313" key="2">
    <source>
        <dbReference type="EMBL" id="ODA30655.1"/>
    </source>
</evidence>
<accession>A0A1C3EBP5</accession>
<evidence type="ECO:0000313" key="3">
    <source>
        <dbReference type="Proteomes" id="UP000094936"/>
    </source>
</evidence>
<evidence type="ECO:0000259" key="1">
    <source>
        <dbReference type="Pfam" id="PF01965"/>
    </source>
</evidence>
<dbReference type="SUPFAM" id="SSF52317">
    <property type="entry name" value="Class I glutamine amidotransferase-like"/>
    <property type="match status" value="1"/>
</dbReference>
<dbReference type="Gene3D" id="3.40.50.880">
    <property type="match status" value="1"/>
</dbReference>
<reference evidence="2 3" key="1">
    <citation type="submission" date="2016-05" db="EMBL/GenBank/DDBJ databases">
        <title>Genomic Taxonomy of the Vibrionaceae.</title>
        <authorList>
            <person name="Gomez-Gil B."/>
            <person name="Enciso-Ibarra J."/>
        </authorList>
    </citation>
    <scope>NUCLEOTIDE SEQUENCE [LARGE SCALE GENOMIC DNA]</scope>
    <source>
        <strain evidence="2 3">CAIM 1920</strain>
    </source>
</reference>
<dbReference type="GO" id="GO:0006355">
    <property type="term" value="P:regulation of DNA-templated transcription"/>
    <property type="evidence" value="ECO:0007669"/>
    <property type="project" value="TreeGrafter"/>
</dbReference>
<dbReference type="InterPro" id="IPR002818">
    <property type="entry name" value="DJ-1/PfpI"/>
</dbReference>
<dbReference type="InterPro" id="IPR029062">
    <property type="entry name" value="Class_I_gatase-like"/>
</dbReference>
<feature type="domain" description="DJ-1/PfpI" evidence="1">
    <location>
        <begin position="10"/>
        <end position="170"/>
    </location>
</feature>
<dbReference type="EMBL" id="LYBM01000050">
    <property type="protein sequence ID" value="ODA30655.1"/>
    <property type="molecule type" value="Genomic_DNA"/>
</dbReference>
<name>A0A1C3EBP5_9GAMM</name>